<reference evidence="3" key="1">
    <citation type="submission" date="2017-09" db="EMBL/GenBank/DDBJ databases">
        <title>Genome sequence of Nannocystis excedens DSM 71.</title>
        <authorList>
            <person name="Blom J."/>
        </authorList>
    </citation>
    <scope>NUCLEOTIDE SEQUENCE [LARGE SCALE GENOMIC DNA]</scope>
    <source>
        <strain evidence="3">type strain: E19</strain>
    </source>
</reference>
<dbReference type="Proteomes" id="UP000223606">
    <property type="component" value="Chromosome 1"/>
</dbReference>
<dbReference type="InterPro" id="IPR035924">
    <property type="entry name" value="FlaG-like_sf"/>
</dbReference>
<dbReference type="SUPFAM" id="SSF160214">
    <property type="entry name" value="FlaG-like"/>
    <property type="match status" value="1"/>
</dbReference>
<gene>
    <name evidence="2" type="ORF">HDIA_2684</name>
</gene>
<dbReference type="KEGG" id="hdi:HDIA_2684"/>
<feature type="region of interest" description="Disordered" evidence="1">
    <location>
        <begin position="1"/>
        <end position="88"/>
    </location>
</feature>
<accession>A0A2C9D9H0</accession>
<dbReference type="Gene3D" id="3.30.160.170">
    <property type="entry name" value="FlaG-like"/>
    <property type="match status" value="1"/>
</dbReference>
<evidence type="ECO:0000256" key="1">
    <source>
        <dbReference type="SAM" id="MobiDB-lite"/>
    </source>
</evidence>
<feature type="compositionally biased region" description="Low complexity" evidence="1">
    <location>
        <begin position="63"/>
        <end position="77"/>
    </location>
</feature>
<dbReference type="AlphaFoldDB" id="A0A2C9D9H0"/>
<sequence length="144" mass="15458">MELGSVRPVIAGVTVPTPRDIQPDRNAVATELSAREVVTQVEDTDPSNAYDERQQVGAPTVASASTSQGSSGNSRGSNYAERPVERTVVEDDRTNELVYKKIDLQSGNVIQQVPEESVLRMRAIMQAWGEAPPSASTAAFDLTA</sequence>
<dbReference type="EMBL" id="LT960614">
    <property type="protein sequence ID" value="SON56225.1"/>
    <property type="molecule type" value="Genomic_DNA"/>
</dbReference>
<organism evidence="2 3">
    <name type="scientific">Hartmannibacter diazotrophicus</name>
    <dbReference type="NCBI Taxonomy" id="1482074"/>
    <lineage>
        <taxon>Bacteria</taxon>
        <taxon>Pseudomonadati</taxon>
        <taxon>Pseudomonadota</taxon>
        <taxon>Alphaproteobacteria</taxon>
        <taxon>Hyphomicrobiales</taxon>
        <taxon>Pleomorphomonadaceae</taxon>
        <taxon>Hartmannibacter</taxon>
    </lineage>
</organism>
<evidence type="ECO:0008006" key="4">
    <source>
        <dbReference type="Google" id="ProtNLM"/>
    </source>
</evidence>
<name>A0A2C9D9H0_9HYPH</name>
<evidence type="ECO:0000313" key="2">
    <source>
        <dbReference type="EMBL" id="SON56225.1"/>
    </source>
</evidence>
<evidence type="ECO:0000313" key="3">
    <source>
        <dbReference type="Proteomes" id="UP000223606"/>
    </source>
</evidence>
<keyword evidence="3" id="KW-1185">Reference proteome</keyword>
<protein>
    <recommendedName>
        <fullName evidence="4">Flagellar protein FlaG</fullName>
    </recommendedName>
</protein>
<proteinExistence type="predicted"/>
<dbReference type="RefSeq" id="WP_099556635.1">
    <property type="nucleotide sequence ID" value="NZ_LT960614.1"/>
</dbReference>
<dbReference type="OrthoDB" id="8457098at2"/>